<organism evidence="11">
    <name type="scientific">uncultured Rubrobacteraceae bacterium</name>
    <dbReference type="NCBI Taxonomy" id="349277"/>
    <lineage>
        <taxon>Bacteria</taxon>
        <taxon>Bacillati</taxon>
        <taxon>Actinomycetota</taxon>
        <taxon>Rubrobacteria</taxon>
        <taxon>Rubrobacterales</taxon>
        <taxon>Rubrobacteraceae</taxon>
        <taxon>environmental samples</taxon>
    </lineage>
</organism>
<name>A0A6J4NWZ6_9ACTN</name>
<evidence type="ECO:0000256" key="3">
    <source>
        <dbReference type="ARBA" id="ARBA00022692"/>
    </source>
</evidence>
<dbReference type="InterPro" id="IPR003838">
    <property type="entry name" value="ABC3_permease_C"/>
</dbReference>
<dbReference type="EMBL" id="CADCUT010000066">
    <property type="protein sequence ID" value="CAA9400134.1"/>
    <property type="molecule type" value="Genomic_DNA"/>
</dbReference>
<feature type="transmembrane region" description="Helical" evidence="8">
    <location>
        <begin position="427"/>
        <end position="447"/>
    </location>
</feature>
<evidence type="ECO:0000313" key="11">
    <source>
        <dbReference type="EMBL" id="CAA9400134.1"/>
    </source>
</evidence>
<comment type="similarity">
    <text evidence="6">Belongs to the ABC-4 integral membrane protein family.</text>
</comment>
<evidence type="ECO:0000256" key="6">
    <source>
        <dbReference type="ARBA" id="ARBA00038076"/>
    </source>
</evidence>
<comment type="subcellular location">
    <subcellularLocation>
        <location evidence="1">Cell membrane</location>
        <topology evidence="1">Multi-pass membrane protein</topology>
    </subcellularLocation>
</comment>
<evidence type="ECO:0000256" key="5">
    <source>
        <dbReference type="ARBA" id="ARBA00023136"/>
    </source>
</evidence>
<gene>
    <name evidence="11" type="ORF">AVDCRST_MAG03-1177</name>
</gene>
<feature type="domain" description="ABC3 transporter permease C-terminal" evidence="9">
    <location>
        <begin position="340"/>
        <end position="454"/>
    </location>
</feature>
<feature type="domain" description="MacB-like periplasmic core" evidence="10">
    <location>
        <begin position="21"/>
        <end position="174"/>
    </location>
</feature>
<accession>A0A6J4NWZ6</accession>
<evidence type="ECO:0000259" key="10">
    <source>
        <dbReference type="Pfam" id="PF12704"/>
    </source>
</evidence>
<evidence type="ECO:0000256" key="7">
    <source>
        <dbReference type="SAM" id="MobiDB-lite"/>
    </source>
</evidence>
<keyword evidence="4 8" id="KW-1133">Transmembrane helix</keyword>
<protein>
    <submittedName>
        <fullName evidence="11">ABC-type antimicrobial peptide transport system, permease component</fullName>
    </submittedName>
</protein>
<evidence type="ECO:0000256" key="8">
    <source>
        <dbReference type="SAM" id="Phobius"/>
    </source>
</evidence>
<evidence type="ECO:0000259" key="9">
    <source>
        <dbReference type="Pfam" id="PF02687"/>
    </source>
</evidence>
<dbReference type="InterPro" id="IPR050250">
    <property type="entry name" value="Macrolide_Exporter_MacB"/>
</dbReference>
<feature type="transmembrane region" description="Helical" evidence="8">
    <location>
        <begin position="335"/>
        <end position="360"/>
    </location>
</feature>
<keyword evidence="5 8" id="KW-0472">Membrane</keyword>
<evidence type="ECO:0000256" key="4">
    <source>
        <dbReference type="ARBA" id="ARBA00022989"/>
    </source>
</evidence>
<keyword evidence="3 8" id="KW-0812">Transmembrane</keyword>
<evidence type="ECO:0000256" key="2">
    <source>
        <dbReference type="ARBA" id="ARBA00022475"/>
    </source>
</evidence>
<dbReference type="Pfam" id="PF02687">
    <property type="entry name" value="FtsX"/>
    <property type="match status" value="1"/>
</dbReference>
<feature type="region of interest" description="Disordered" evidence="7">
    <location>
        <begin position="160"/>
        <end position="198"/>
    </location>
</feature>
<dbReference type="GO" id="GO:0022857">
    <property type="term" value="F:transmembrane transporter activity"/>
    <property type="evidence" value="ECO:0007669"/>
    <property type="project" value="TreeGrafter"/>
</dbReference>
<feature type="transmembrane region" description="Helical" evidence="8">
    <location>
        <begin position="21"/>
        <end position="42"/>
    </location>
</feature>
<sequence>MRAFRIAGMGLSGLLVNWGRTILTMLGIVIGVAAVVLLASLGNGIQKSISGQINDLGPNLITVSPGTSGEQDGGDNGPFGAAAASTLTPDDTQLVDGLPGVAAASSNVSTVAPVGQESVSFSGVDPSYDEIRAVELAAGRFVEGRGEVVLSQADARRLLNSGPDEAVGETLSVGTPPEDAPERDPEQEGPAQGPNRLPERLPERLREQIPEGFPQDAAPEQEPRQEPTREPTQEPAPEPVRKYEVVGVAEASDVEFGPPIPESSYMATGDALEVSGVKTVGQIVVQAEGAGDVDRAVDGISKELREAHDGAKDFSVITQRELLSTFTEITDQLKIFLAGIAGISLLVGGIGVMNIMLVSVAERTREIGVRKALGATNADVLFQFLLEAILLSLIGGVVGVALGIAGSAVLPEILTDLPPAVVTGNEVALAFGVSALIGVVFGVLPAYRSARLQPVEALRRE</sequence>
<feature type="region of interest" description="Disordered" evidence="7">
    <location>
        <begin position="212"/>
        <end position="240"/>
    </location>
</feature>
<dbReference type="AlphaFoldDB" id="A0A6J4NWZ6"/>
<dbReference type="InterPro" id="IPR025857">
    <property type="entry name" value="MacB_PCD"/>
</dbReference>
<dbReference type="PANTHER" id="PTHR30572:SF4">
    <property type="entry name" value="ABC TRANSPORTER PERMEASE YTRF"/>
    <property type="match status" value="1"/>
</dbReference>
<feature type="transmembrane region" description="Helical" evidence="8">
    <location>
        <begin position="381"/>
        <end position="407"/>
    </location>
</feature>
<proteinExistence type="inferred from homology"/>
<feature type="compositionally biased region" description="Basic and acidic residues" evidence="7">
    <location>
        <begin position="221"/>
        <end position="232"/>
    </location>
</feature>
<keyword evidence="2" id="KW-1003">Cell membrane</keyword>
<reference evidence="11" key="1">
    <citation type="submission" date="2020-02" db="EMBL/GenBank/DDBJ databases">
        <authorList>
            <person name="Meier V. D."/>
        </authorList>
    </citation>
    <scope>NUCLEOTIDE SEQUENCE</scope>
    <source>
        <strain evidence="11">AVDCRST_MAG03</strain>
    </source>
</reference>
<dbReference type="GO" id="GO:0005886">
    <property type="term" value="C:plasma membrane"/>
    <property type="evidence" value="ECO:0007669"/>
    <property type="project" value="UniProtKB-SubCell"/>
</dbReference>
<dbReference type="PANTHER" id="PTHR30572">
    <property type="entry name" value="MEMBRANE COMPONENT OF TRANSPORTER-RELATED"/>
    <property type="match status" value="1"/>
</dbReference>
<evidence type="ECO:0000256" key="1">
    <source>
        <dbReference type="ARBA" id="ARBA00004651"/>
    </source>
</evidence>
<dbReference type="Pfam" id="PF12704">
    <property type="entry name" value="MacB_PCD"/>
    <property type="match status" value="1"/>
</dbReference>